<feature type="transmembrane region" description="Helical" evidence="1">
    <location>
        <begin position="390"/>
        <end position="410"/>
    </location>
</feature>
<name>A0A1R1BID5_PAEAM</name>
<feature type="transmembrane region" description="Helical" evidence="1">
    <location>
        <begin position="143"/>
        <end position="164"/>
    </location>
</feature>
<feature type="transmembrane region" description="Helical" evidence="1">
    <location>
        <begin position="206"/>
        <end position="225"/>
    </location>
</feature>
<evidence type="ECO:0000313" key="2">
    <source>
        <dbReference type="EMBL" id="OMF08387.1"/>
    </source>
</evidence>
<feature type="transmembrane region" description="Helical" evidence="1">
    <location>
        <begin position="317"/>
        <end position="334"/>
    </location>
</feature>
<dbReference type="GO" id="GO:0016020">
    <property type="term" value="C:membrane"/>
    <property type="evidence" value="ECO:0007669"/>
    <property type="project" value="InterPro"/>
</dbReference>
<keyword evidence="1" id="KW-1133">Transmembrane helix</keyword>
<evidence type="ECO:0000313" key="3">
    <source>
        <dbReference type="Proteomes" id="UP000187134"/>
    </source>
</evidence>
<dbReference type="Proteomes" id="UP000187134">
    <property type="component" value="Unassembled WGS sequence"/>
</dbReference>
<feature type="transmembrane region" description="Helical" evidence="1">
    <location>
        <begin position="69"/>
        <end position="90"/>
    </location>
</feature>
<dbReference type="OrthoDB" id="2448479at2"/>
<feature type="transmembrane region" description="Helical" evidence="1">
    <location>
        <begin position="30"/>
        <end position="49"/>
    </location>
</feature>
<dbReference type="Pfam" id="PF05975">
    <property type="entry name" value="EcsB"/>
    <property type="match status" value="1"/>
</dbReference>
<keyword evidence="1" id="KW-0812">Transmembrane</keyword>
<protein>
    <submittedName>
        <fullName evidence="2">Uncharacterized protein</fullName>
    </submittedName>
</protein>
<comment type="caution">
    <text evidence="2">The sequence shown here is derived from an EMBL/GenBank/DDBJ whole genome shotgun (WGS) entry which is preliminary data.</text>
</comment>
<feature type="transmembrane region" description="Helical" evidence="1">
    <location>
        <begin position="176"/>
        <end position="194"/>
    </location>
</feature>
<dbReference type="EMBL" id="MRTJ01000018">
    <property type="protein sequence ID" value="OMF08387.1"/>
    <property type="molecule type" value="Genomic_DNA"/>
</dbReference>
<gene>
    <name evidence="2" type="ORF">BK131_26505</name>
</gene>
<keyword evidence="1" id="KW-0472">Membrane</keyword>
<dbReference type="InterPro" id="IPR010288">
    <property type="entry name" value="EcsB_ABC"/>
</dbReference>
<proteinExistence type="predicted"/>
<sequence length="415" mass="47245">METSQRYTPLRLYRRRRKEHFREQMKNLRLVVDWTVWVYLLVPGLLYLIGWYTSLWTKPLPAWATGLPLPVLTGLIDVVMLTGGVLIFVEEADVLFLKSRPLWMRTLMRQGLYRSCLQHLGKMILITALTAPLWSRVYEMSNLQIALMAVWFGAVASFQAITLHMTKVRLTGWRRWTQMIPLVIGIGYMTIHATSWMHGQTWKNSFGIGVIMLLLITVGQMRLLMKGTFEGDVREDLRSRLQLTALMLSRAVSKPKAPRTRSIIFRKPRKLLRNRSIANRTAEIAFKAFFRNSATMKLYLQLGGLSIAAVALPPFPVNVIVCALLIIMLTVMFYRSWDVFATSDYVQLITYDSEALHRAGSMMVRMLFVPIGILMGFTLGLAWLGWIVGILTAAGAVAFGLCVLSIAGWVRLTRA</sequence>
<reference evidence="2 3" key="1">
    <citation type="submission" date="2016-11" db="EMBL/GenBank/DDBJ databases">
        <title>Paenibacillus species isolates.</title>
        <authorList>
            <person name="Beno S.M."/>
        </authorList>
    </citation>
    <scope>NUCLEOTIDE SEQUENCE [LARGE SCALE GENOMIC DNA]</scope>
    <source>
        <strain evidence="2 3">FSL H8-0246</strain>
    </source>
</reference>
<feature type="transmembrane region" description="Helical" evidence="1">
    <location>
        <begin position="294"/>
        <end position="311"/>
    </location>
</feature>
<accession>A0A1R1BID5</accession>
<feature type="transmembrane region" description="Helical" evidence="1">
    <location>
        <begin position="366"/>
        <end position="384"/>
    </location>
</feature>
<dbReference type="RefSeq" id="WP_076333868.1">
    <property type="nucleotide sequence ID" value="NZ_MRTJ01000018.1"/>
</dbReference>
<feature type="transmembrane region" description="Helical" evidence="1">
    <location>
        <begin position="111"/>
        <end position="131"/>
    </location>
</feature>
<evidence type="ECO:0000256" key="1">
    <source>
        <dbReference type="SAM" id="Phobius"/>
    </source>
</evidence>
<organism evidence="2 3">
    <name type="scientific">Paenibacillus amylolyticus</name>
    <dbReference type="NCBI Taxonomy" id="1451"/>
    <lineage>
        <taxon>Bacteria</taxon>
        <taxon>Bacillati</taxon>
        <taxon>Bacillota</taxon>
        <taxon>Bacilli</taxon>
        <taxon>Bacillales</taxon>
        <taxon>Paenibacillaceae</taxon>
        <taxon>Paenibacillus</taxon>
    </lineage>
</organism>
<dbReference type="AlphaFoldDB" id="A0A1R1BID5"/>